<evidence type="ECO:0000256" key="8">
    <source>
        <dbReference type="ARBA" id="ARBA00023195"/>
    </source>
</evidence>
<evidence type="ECO:0000256" key="1">
    <source>
        <dbReference type="ARBA" id="ARBA00008857"/>
    </source>
</evidence>
<evidence type="ECO:0000256" key="5">
    <source>
        <dbReference type="ARBA" id="ARBA00022908"/>
    </source>
</evidence>
<keyword evidence="8" id="KW-1179">Viral genome integration</keyword>
<dbReference type="GeneID" id="26625389"/>
<dbReference type="GO" id="GO:0044826">
    <property type="term" value="P:viral genome integration into host DNA"/>
    <property type="evidence" value="ECO:0007669"/>
    <property type="project" value="UniProtKB-KW"/>
</dbReference>
<evidence type="ECO:0000313" key="13">
    <source>
        <dbReference type="Proteomes" id="UP000207645"/>
    </source>
</evidence>
<evidence type="ECO:0000259" key="11">
    <source>
        <dbReference type="PROSITE" id="PS51900"/>
    </source>
</evidence>
<dbReference type="PROSITE" id="PS51898">
    <property type="entry name" value="TYR_RECOMBINASE"/>
    <property type="match status" value="1"/>
</dbReference>
<dbReference type="InterPro" id="IPR013762">
    <property type="entry name" value="Integrase-like_cat_sf"/>
</dbReference>
<evidence type="ECO:0000256" key="7">
    <source>
        <dbReference type="ARBA" id="ARBA00023172"/>
    </source>
</evidence>
<dbReference type="RefSeq" id="YP_009198247.1">
    <property type="nucleotide sequence ID" value="NC_028794.1"/>
</dbReference>
<name>A0A076YKK3_9CAUD</name>
<proteinExistence type="inferred from homology"/>
<dbReference type="Pfam" id="PF26003">
    <property type="entry name" value="Integrase_N_phage"/>
    <property type="match status" value="1"/>
</dbReference>
<dbReference type="GO" id="GO:0016787">
    <property type="term" value="F:hydrolase activity"/>
    <property type="evidence" value="ECO:0007669"/>
    <property type="project" value="UniProtKB-KW"/>
</dbReference>
<dbReference type="PANTHER" id="PTHR30349">
    <property type="entry name" value="PHAGE INTEGRASE-RELATED"/>
    <property type="match status" value="1"/>
</dbReference>
<keyword evidence="7" id="KW-0233">DNA recombination</keyword>
<protein>
    <recommendedName>
        <fullName evidence="2">Integrase</fullName>
    </recommendedName>
</protein>
<dbReference type="Gene3D" id="1.10.443.10">
    <property type="entry name" value="Intergrase catalytic core"/>
    <property type="match status" value="1"/>
</dbReference>
<dbReference type="GO" id="GO:0006310">
    <property type="term" value="P:DNA recombination"/>
    <property type="evidence" value="ECO:0007669"/>
    <property type="project" value="UniProtKB-KW"/>
</dbReference>
<evidence type="ECO:0000259" key="10">
    <source>
        <dbReference type="PROSITE" id="PS51898"/>
    </source>
</evidence>
<dbReference type="InterPro" id="IPR050090">
    <property type="entry name" value="Tyrosine_recombinase_XerCD"/>
</dbReference>
<keyword evidence="8" id="KW-1160">Virus entry into host cell</keyword>
<dbReference type="GO" id="GO:0016740">
    <property type="term" value="F:transferase activity"/>
    <property type="evidence" value="ECO:0007669"/>
    <property type="project" value="UniProtKB-KW"/>
</dbReference>
<keyword evidence="3" id="KW-0808">Transferase</keyword>
<dbReference type="InterPro" id="IPR044068">
    <property type="entry name" value="CB"/>
</dbReference>
<evidence type="ECO:0000256" key="4">
    <source>
        <dbReference type="ARBA" id="ARBA00022801"/>
    </source>
</evidence>
<dbReference type="Pfam" id="PF00589">
    <property type="entry name" value="Phage_integrase"/>
    <property type="match status" value="1"/>
</dbReference>
<feature type="domain" description="Tyr recombinase" evidence="10">
    <location>
        <begin position="173"/>
        <end position="364"/>
    </location>
</feature>
<evidence type="ECO:0000256" key="9">
    <source>
        <dbReference type="PROSITE-ProRule" id="PRU01248"/>
    </source>
</evidence>
<dbReference type="PROSITE" id="PS51900">
    <property type="entry name" value="CB"/>
    <property type="match status" value="1"/>
</dbReference>
<dbReference type="InterPro" id="IPR010998">
    <property type="entry name" value="Integrase_recombinase_N"/>
</dbReference>
<evidence type="ECO:0000256" key="6">
    <source>
        <dbReference type="ARBA" id="ARBA00023125"/>
    </source>
</evidence>
<evidence type="ECO:0000313" key="12">
    <source>
        <dbReference type="EMBL" id="AIK67750.1"/>
    </source>
</evidence>
<organism evidence="12 13">
    <name type="scientific">Mycobacterium phage Piro94</name>
    <dbReference type="NCBI Taxonomy" id="1527520"/>
    <lineage>
        <taxon>Viruses</taxon>
        <taxon>Duplodnaviria</taxon>
        <taxon>Heunggongvirae</taxon>
        <taxon>Uroviricota</taxon>
        <taxon>Caudoviricetes</taxon>
        <taxon>Turbidovirus</taxon>
        <taxon>Turbidovirus piro94</taxon>
    </lineage>
</organism>
<accession>A0A076YKK3</accession>
<dbReference type="InterPro" id="IPR011010">
    <property type="entry name" value="DNA_brk_join_enz"/>
</dbReference>
<keyword evidence="6 9" id="KW-0238">DNA-binding</keyword>
<feature type="domain" description="Core-binding (CB)" evidence="11">
    <location>
        <begin position="75"/>
        <end position="153"/>
    </location>
</feature>
<dbReference type="InterPro" id="IPR004107">
    <property type="entry name" value="Integrase_SAM-like_N"/>
</dbReference>
<dbReference type="GO" id="GO:0003677">
    <property type="term" value="F:DNA binding"/>
    <property type="evidence" value="ECO:0007669"/>
    <property type="project" value="UniProtKB-UniRule"/>
</dbReference>
<dbReference type="KEGG" id="vg:26625389"/>
<keyword evidence="13" id="KW-1185">Reference proteome</keyword>
<dbReference type="SUPFAM" id="SSF56349">
    <property type="entry name" value="DNA breaking-rejoining enzymes"/>
    <property type="match status" value="1"/>
</dbReference>
<dbReference type="Proteomes" id="UP000207645">
    <property type="component" value="Segment"/>
</dbReference>
<dbReference type="EMBL" id="KM197169">
    <property type="protein sequence ID" value="AIK67750.1"/>
    <property type="molecule type" value="Genomic_DNA"/>
</dbReference>
<keyword evidence="5" id="KW-0229">DNA integration</keyword>
<dbReference type="OrthoDB" id="4255at10239"/>
<gene>
    <name evidence="12" type="ORF">PBI_PIRO94_34</name>
</gene>
<reference evidence="12 13" key="1">
    <citation type="submission" date="2014-07" db="EMBL/GenBank/DDBJ databases">
        <authorList>
            <person name="Edwards J.M."/>
            <person name="Maric E."/>
            <person name="Piro B.S."/>
            <person name="Zarchy R.E."/>
            <person name="Bollivar D.W."/>
            <person name="Anders K.R."/>
            <person name="Braun M.A."/>
            <person name="Delesalle V.A."/>
            <person name="Hughes L.E."/>
            <person name="Ware V.C."/>
            <person name="Bradley K.W."/>
            <person name="Barker L.P."/>
            <person name="Asai D.J."/>
            <person name="Bowman C.A."/>
            <person name="Russell D.A."/>
            <person name="Pope W.H."/>
            <person name="Jacobs-Sera D."/>
            <person name="Hendrix R.W."/>
            <person name="Hatfull G.F."/>
        </authorList>
    </citation>
    <scope>NUCLEOTIDE SEQUENCE [LARGE SCALE GENOMIC DNA]</scope>
</reference>
<keyword evidence="4" id="KW-0378">Hydrolase</keyword>
<dbReference type="PANTHER" id="PTHR30349:SF64">
    <property type="entry name" value="PROPHAGE INTEGRASE INTD-RELATED"/>
    <property type="match status" value="1"/>
</dbReference>
<comment type="similarity">
    <text evidence="1">Belongs to the 'phage' integrase family.</text>
</comment>
<dbReference type="Pfam" id="PF14659">
    <property type="entry name" value="Phage_int_SAM_3"/>
    <property type="match status" value="1"/>
</dbReference>
<evidence type="ECO:0000256" key="2">
    <source>
        <dbReference type="ARBA" id="ARBA00016082"/>
    </source>
</evidence>
<dbReference type="InterPro" id="IPR058717">
    <property type="entry name" value="Phage_L5_Integrase_N"/>
</dbReference>
<evidence type="ECO:0000256" key="3">
    <source>
        <dbReference type="ARBA" id="ARBA00022679"/>
    </source>
</evidence>
<dbReference type="InterPro" id="IPR002104">
    <property type="entry name" value="Integrase_catalytic"/>
</dbReference>
<sequence>MAGQRRGWGTIKQMRSGRVQASYVSPVDGQRYLAPTTYDNRMDAESWLAGERRLIDMDTWTPPEERAKKAAASAVTLEEYTKKWIEERTLTESTRALYTTHANKRIYPVLGEIPVVNLTPALVRTWWAGMGKQYPRARGQALSILKAVLNTAVEDKLLAENPCRIEQKAAPERDVEALTPQQLDIVAGEVLEHYRIAVYVLAWTSLRFGELIELRRKDIMDDGETMRFRVRRGATRVGRKISVGNTKTVRSKRPVTVPPHVAAMVREHMADRTKMNKGPEALLVTTTKGERLSKAAFTRSLKKGYAKIGRTDLRVHDLRAVGATLAARSGATTKELMARLGHTTPRMAMKYQMASEARDVEIAKKMSELAGAGKPSP</sequence>
<dbReference type="Gene3D" id="1.10.150.130">
    <property type="match status" value="1"/>
</dbReference>
<dbReference type="GO" id="GO:0075713">
    <property type="term" value="P:establishment of integrated proviral latency"/>
    <property type="evidence" value="ECO:0007669"/>
    <property type="project" value="UniProtKB-KW"/>
</dbReference>
<dbReference type="GO" id="GO:0015074">
    <property type="term" value="P:DNA integration"/>
    <property type="evidence" value="ECO:0007669"/>
    <property type="project" value="UniProtKB-KW"/>
</dbReference>